<keyword evidence="7" id="KW-1185">Reference proteome</keyword>
<dbReference type="SUPFAM" id="SSF48464">
    <property type="entry name" value="ENTH/VHS domain"/>
    <property type="match status" value="1"/>
</dbReference>
<dbReference type="InParanoid" id="A0A671V3X0"/>
<feature type="domain" description="CID" evidence="5">
    <location>
        <begin position="1"/>
        <end position="132"/>
    </location>
</feature>
<name>A0A671V3X0_SPAAU</name>
<accession>A0A671V3X0</accession>
<dbReference type="SMART" id="SM00360">
    <property type="entry name" value="RRM"/>
    <property type="match status" value="1"/>
</dbReference>
<proteinExistence type="predicted"/>
<sequence length="454" mass="52300">MNELFSMIDMKPPISRAKMMSVTKSAIKAIKLYKHVVQIVEKFIKKCKPELKVPGLYVVDSIVRQSRHQFGVDKDVFGPRFLKNFTDTFQNLYRCPEDDKSKIIRVLNLWQKNGVFDMDIIQPLMDMANGAIVPAFGLEGREINNLLYVCNGVLECYLRVKEMRGCNFSFNLLCFRSPKRRRSRSSSRSKRSRHRRSRSRDWRWRSRSRSQDRSEREKDRERRQKGLPSLKSQTLSVCSTTLWVGQLDKKTQQSDVMSLLEEFGQIDSINMIPPRGCAYIVMVHRQDANTALNKLGRGSYKVNQKPVKIAWALNKGIKSTHKKFWDVERGVTYIPWSKVKVEELESYREGGMLDAETLNPEWNHAMDLNKLPAVNGAHENVPADGAITAHIQVMIIQSIDTFFFILKVILLYWFNGLGVKGLLHNLSLLHISSGAYLNHPFISSLLNSSHCSFI</sequence>
<dbReference type="Proteomes" id="UP000472265">
    <property type="component" value="Chromosome 2"/>
</dbReference>
<dbReference type="GO" id="GO:1990269">
    <property type="term" value="F:RNA polymerase II C-terminal domain phosphoserine binding"/>
    <property type="evidence" value="ECO:0007669"/>
    <property type="project" value="TreeGrafter"/>
</dbReference>
<dbReference type="Gene3D" id="3.30.70.330">
    <property type="match status" value="1"/>
</dbReference>
<reference evidence="6" key="3">
    <citation type="submission" date="2025-09" db="UniProtKB">
        <authorList>
            <consortium name="Ensembl"/>
        </authorList>
    </citation>
    <scope>IDENTIFICATION</scope>
</reference>
<reference evidence="6" key="1">
    <citation type="submission" date="2021-04" db="EMBL/GenBank/DDBJ databases">
        <authorList>
            <consortium name="Wellcome Sanger Institute Data Sharing"/>
        </authorList>
    </citation>
    <scope>NUCLEOTIDE SEQUENCE [LARGE SCALE GENOMIC DNA]</scope>
</reference>
<dbReference type="PANTHER" id="PTHR23140">
    <property type="entry name" value="RNA PROCESSING PROTEIN LD23810P"/>
    <property type="match status" value="1"/>
</dbReference>
<feature type="compositionally biased region" description="Basic residues" evidence="3">
    <location>
        <begin position="183"/>
        <end position="198"/>
    </location>
</feature>
<dbReference type="SMART" id="SM00582">
    <property type="entry name" value="RPR"/>
    <property type="match status" value="1"/>
</dbReference>
<feature type="region of interest" description="Disordered" evidence="3">
    <location>
        <begin position="183"/>
        <end position="230"/>
    </location>
</feature>
<dbReference type="PANTHER" id="PTHR23140:SF3">
    <property type="entry name" value="SR-RELATED AND CTD-ASSOCIATED FACTOR 4"/>
    <property type="match status" value="1"/>
</dbReference>
<dbReference type="SUPFAM" id="SSF54928">
    <property type="entry name" value="RNA-binding domain, RBD"/>
    <property type="match status" value="1"/>
</dbReference>
<feature type="domain" description="RRM" evidence="4">
    <location>
        <begin position="240"/>
        <end position="314"/>
    </location>
</feature>
<dbReference type="Ensembl" id="ENSSAUT00010022652.1">
    <property type="protein sequence ID" value="ENSSAUP00010021437.1"/>
    <property type="gene ID" value="ENSSAUG00010009502.1"/>
</dbReference>
<dbReference type="FunFam" id="1.25.40.90:FF:000004">
    <property type="entry name" value="splicing factor, arginine/serine-rich 15"/>
    <property type="match status" value="1"/>
</dbReference>
<dbReference type="Pfam" id="PF00076">
    <property type="entry name" value="RRM_1"/>
    <property type="match status" value="1"/>
</dbReference>
<dbReference type="GeneTree" id="ENSGT00530000063946"/>
<dbReference type="InterPro" id="IPR012677">
    <property type="entry name" value="Nucleotide-bd_a/b_plait_sf"/>
</dbReference>
<evidence type="ECO:0000313" key="7">
    <source>
        <dbReference type="Proteomes" id="UP000472265"/>
    </source>
</evidence>
<dbReference type="PROSITE" id="PS50102">
    <property type="entry name" value="RRM"/>
    <property type="match status" value="1"/>
</dbReference>
<dbReference type="InterPro" id="IPR035979">
    <property type="entry name" value="RBD_domain_sf"/>
</dbReference>
<feature type="compositionally biased region" description="Basic and acidic residues" evidence="3">
    <location>
        <begin position="199"/>
        <end position="224"/>
    </location>
</feature>
<dbReference type="GO" id="GO:2000805">
    <property type="term" value="P:negative regulation of termination of RNA polymerase II transcription, poly(A)-coupled"/>
    <property type="evidence" value="ECO:0007669"/>
    <property type="project" value="TreeGrafter"/>
</dbReference>
<keyword evidence="1 2" id="KW-0694">RNA-binding</keyword>
<dbReference type="GO" id="GO:0005634">
    <property type="term" value="C:nucleus"/>
    <property type="evidence" value="ECO:0007669"/>
    <property type="project" value="TreeGrafter"/>
</dbReference>
<dbReference type="AlphaFoldDB" id="A0A671V3X0"/>
<dbReference type="InterPro" id="IPR051485">
    <property type="entry name" value="SR-CTD_assoc_factor"/>
</dbReference>
<dbReference type="GO" id="GO:0003723">
    <property type="term" value="F:RNA binding"/>
    <property type="evidence" value="ECO:0007669"/>
    <property type="project" value="UniProtKB-UniRule"/>
</dbReference>
<dbReference type="InterPro" id="IPR006569">
    <property type="entry name" value="CID_dom"/>
</dbReference>
<dbReference type="InterPro" id="IPR000504">
    <property type="entry name" value="RRM_dom"/>
</dbReference>
<evidence type="ECO:0000256" key="3">
    <source>
        <dbReference type="SAM" id="MobiDB-lite"/>
    </source>
</evidence>
<dbReference type="InterPro" id="IPR008942">
    <property type="entry name" value="ENTH_VHS"/>
</dbReference>
<evidence type="ECO:0000259" key="5">
    <source>
        <dbReference type="PROSITE" id="PS51391"/>
    </source>
</evidence>
<protein>
    <submittedName>
        <fullName evidence="6">SR-related CTD-associated factor 4b</fullName>
    </submittedName>
</protein>
<evidence type="ECO:0000259" key="4">
    <source>
        <dbReference type="PROSITE" id="PS50102"/>
    </source>
</evidence>
<evidence type="ECO:0000256" key="2">
    <source>
        <dbReference type="PROSITE-ProRule" id="PRU00176"/>
    </source>
</evidence>
<organism evidence="6 7">
    <name type="scientific">Sparus aurata</name>
    <name type="common">Gilthead sea bream</name>
    <dbReference type="NCBI Taxonomy" id="8175"/>
    <lineage>
        <taxon>Eukaryota</taxon>
        <taxon>Metazoa</taxon>
        <taxon>Chordata</taxon>
        <taxon>Craniata</taxon>
        <taxon>Vertebrata</taxon>
        <taxon>Euteleostomi</taxon>
        <taxon>Actinopterygii</taxon>
        <taxon>Neopterygii</taxon>
        <taxon>Teleostei</taxon>
        <taxon>Neoteleostei</taxon>
        <taxon>Acanthomorphata</taxon>
        <taxon>Eupercaria</taxon>
        <taxon>Spariformes</taxon>
        <taxon>Sparidae</taxon>
        <taxon>Sparus</taxon>
    </lineage>
</organism>
<dbReference type="PROSITE" id="PS51391">
    <property type="entry name" value="CID"/>
    <property type="match status" value="1"/>
</dbReference>
<dbReference type="Gene3D" id="1.25.40.90">
    <property type="match status" value="1"/>
</dbReference>
<evidence type="ECO:0000313" key="6">
    <source>
        <dbReference type="Ensembl" id="ENSSAUP00010021437.1"/>
    </source>
</evidence>
<reference evidence="6" key="2">
    <citation type="submission" date="2025-08" db="UniProtKB">
        <authorList>
            <consortium name="Ensembl"/>
        </authorList>
    </citation>
    <scope>IDENTIFICATION</scope>
</reference>
<evidence type="ECO:0000256" key="1">
    <source>
        <dbReference type="ARBA" id="ARBA00022884"/>
    </source>
</evidence>
<dbReference type="Pfam" id="PF04818">
    <property type="entry name" value="CID"/>
    <property type="match status" value="1"/>
</dbReference>